<dbReference type="RefSeq" id="WP_321551036.1">
    <property type="nucleotide sequence ID" value="NZ_JAXIVS010000019.1"/>
</dbReference>
<gene>
    <name evidence="2" type="ORF">SYV04_38405</name>
</gene>
<protein>
    <recommendedName>
        <fullName evidence="4">Lipoprotein</fullName>
    </recommendedName>
</protein>
<evidence type="ECO:0000256" key="1">
    <source>
        <dbReference type="SAM" id="MobiDB-lite"/>
    </source>
</evidence>
<dbReference type="PROSITE" id="PS51257">
    <property type="entry name" value="PROKAR_LIPOPROTEIN"/>
    <property type="match status" value="1"/>
</dbReference>
<keyword evidence="3" id="KW-1185">Reference proteome</keyword>
<feature type="compositionally biased region" description="Pro residues" evidence="1">
    <location>
        <begin position="139"/>
        <end position="150"/>
    </location>
</feature>
<organism evidence="2 3">
    <name type="scientific">Hyalangium rubrum</name>
    <dbReference type="NCBI Taxonomy" id="3103134"/>
    <lineage>
        <taxon>Bacteria</taxon>
        <taxon>Pseudomonadati</taxon>
        <taxon>Myxococcota</taxon>
        <taxon>Myxococcia</taxon>
        <taxon>Myxococcales</taxon>
        <taxon>Cystobacterineae</taxon>
        <taxon>Archangiaceae</taxon>
        <taxon>Hyalangium</taxon>
    </lineage>
</organism>
<sequence length="159" mass="16342">MNLRRVLLSLALVTLGLLSACTLRPHYRDVVQPAGASQKAVEGQTLILRVVEPGSGKPIAGARVLAGAGHPRLSAVTDAEGRISVPVSRALLDENPLMEVVLPKGVSQYQFQLARAEEAPAEAPAPQPSEPATGTDTAAPPPSETTPPPSTMGGTDAGV</sequence>
<reference evidence="2 3" key="1">
    <citation type="submission" date="2023-12" db="EMBL/GenBank/DDBJ databases">
        <title>the genome sequence of Hyalangium sp. s54d21.</title>
        <authorList>
            <person name="Zhang X."/>
        </authorList>
    </citation>
    <scope>NUCLEOTIDE SEQUENCE [LARGE SCALE GENOMIC DNA]</scope>
    <source>
        <strain evidence="3">s54d21</strain>
    </source>
</reference>
<accession>A0ABU5HFS8</accession>
<dbReference type="EMBL" id="JAXIVS010000019">
    <property type="protein sequence ID" value="MDY7232325.1"/>
    <property type="molecule type" value="Genomic_DNA"/>
</dbReference>
<comment type="caution">
    <text evidence="2">The sequence shown here is derived from an EMBL/GenBank/DDBJ whole genome shotgun (WGS) entry which is preliminary data.</text>
</comment>
<dbReference type="Proteomes" id="UP001291309">
    <property type="component" value="Unassembled WGS sequence"/>
</dbReference>
<evidence type="ECO:0000313" key="3">
    <source>
        <dbReference type="Proteomes" id="UP001291309"/>
    </source>
</evidence>
<evidence type="ECO:0008006" key="4">
    <source>
        <dbReference type="Google" id="ProtNLM"/>
    </source>
</evidence>
<name>A0ABU5HFS8_9BACT</name>
<feature type="region of interest" description="Disordered" evidence="1">
    <location>
        <begin position="115"/>
        <end position="159"/>
    </location>
</feature>
<evidence type="ECO:0000313" key="2">
    <source>
        <dbReference type="EMBL" id="MDY7232325.1"/>
    </source>
</evidence>
<proteinExistence type="predicted"/>